<proteinExistence type="predicted"/>
<organism evidence="2 3">
    <name type="scientific">Legionella lytica</name>
    <dbReference type="NCBI Taxonomy" id="96232"/>
    <lineage>
        <taxon>Bacteria</taxon>
        <taxon>Pseudomonadati</taxon>
        <taxon>Pseudomonadota</taxon>
        <taxon>Gammaproteobacteria</taxon>
        <taxon>Legionellales</taxon>
        <taxon>Legionellaceae</taxon>
        <taxon>Legionella</taxon>
    </lineage>
</organism>
<feature type="transmembrane region" description="Helical" evidence="1">
    <location>
        <begin position="123"/>
        <end position="149"/>
    </location>
</feature>
<protein>
    <recommendedName>
        <fullName evidence="4">Transmembrane protein</fullName>
    </recommendedName>
</protein>
<sequence length="192" mass="21284">MKTHDQALYFSHPRLLGAIYFGLLSVVGTILIDAFLSLIGIEDYVPLFEAIIVGMIVASATGALFGKQIIHCPKPYMAKTFVIGFLMVLVSLPFFALGLLFFMDKGSAALFSVSSFKNLAYSYLVILAYSYILFGFLLAIAAGGAAMYLRGWLVYDVLHTDKRKNMRLPRFVSAQARGKALHKVHTTHHKKI</sequence>
<dbReference type="EMBL" id="JBGORX010000001">
    <property type="protein sequence ID" value="MFJ1268315.1"/>
    <property type="molecule type" value="Genomic_DNA"/>
</dbReference>
<gene>
    <name evidence="2" type="ORF">ACD661_07085</name>
</gene>
<feature type="transmembrane region" description="Helical" evidence="1">
    <location>
        <begin position="78"/>
        <end position="103"/>
    </location>
</feature>
<evidence type="ECO:0000313" key="2">
    <source>
        <dbReference type="EMBL" id="MFJ1268315.1"/>
    </source>
</evidence>
<accession>A0ABW8D9X3</accession>
<dbReference type="RefSeq" id="WP_400187128.1">
    <property type="nucleotide sequence ID" value="NZ_JBGORX010000001.1"/>
</dbReference>
<reference evidence="2 3" key="1">
    <citation type="submission" date="2024-08" db="EMBL/GenBank/DDBJ databases">
        <title>Draft Genome Sequence of Legionella lytica strain DSB2004, Isolated From a Fire Sprinkler System.</title>
        <authorList>
            <person name="Everhart A.D."/>
            <person name="Kidane D.T."/>
            <person name="Farone A.L."/>
            <person name="Farone M.B."/>
        </authorList>
    </citation>
    <scope>NUCLEOTIDE SEQUENCE [LARGE SCALE GENOMIC DNA]</scope>
    <source>
        <strain evidence="2 3">DSB2004</strain>
    </source>
</reference>
<keyword evidence="1" id="KW-0812">Transmembrane</keyword>
<keyword evidence="1" id="KW-1133">Transmembrane helix</keyword>
<feature type="transmembrane region" description="Helical" evidence="1">
    <location>
        <begin position="47"/>
        <end position="66"/>
    </location>
</feature>
<comment type="caution">
    <text evidence="2">The sequence shown here is derived from an EMBL/GenBank/DDBJ whole genome shotgun (WGS) entry which is preliminary data.</text>
</comment>
<keyword evidence="3" id="KW-1185">Reference proteome</keyword>
<name>A0ABW8D9X3_9GAMM</name>
<evidence type="ECO:0000313" key="3">
    <source>
        <dbReference type="Proteomes" id="UP001615550"/>
    </source>
</evidence>
<evidence type="ECO:0000256" key="1">
    <source>
        <dbReference type="SAM" id="Phobius"/>
    </source>
</evidence>
<evidence type="ECO:0008006" key="4">
    <source>
        <dbReference type="Google" id="ProtNLM"/>
    </source>
</evidence>
<dbReference type="Proteomes" id="UP001615550">
    <property type="component" value="Unassembled WGS sequence"/>
</dbReference>
<keyword evidence="1" id="KW-0472">Membrane</keyword>
<feature type="transmembrane region" description="Helical" evidence="1">
    <location>
        <begin position="20"/>
        <end position="41"/>
    </location>
</feature>